<dbReference type="Proteomes" id="UP000769157">
    <property type="component" value="Unassembled WGS sequence"/>
</dbReference>
<organism evidence="1 2">
    <name type="scientific">Ogataea philodendri</name>
    <dbReference type="NCBI Taxonomy" id="1378263"/>
    <lineage>
        <taxon>Eukaryota</taxon>
        <taxon>Fungi</taxon>
        <taxon>Dikarya</taxon>
        <taxon>Ascomycota</taxon>
        <taxon>Saccharomycotina</taxon>
        <taxon>Pichiomycetes</taxon>
        <taxon>Pichiales</taxon>
        <taxon>Pichiaceae</taxon>
        <taxon>Ogataea</taxon>
    </lineage>
</organism>
<reference evidence="1" key="1">
    <citation type="journal article" date="2021" name="Open Biol.">
        <title>Shared evolutionary footprints suggest mitochondrial oxidative damage underlies multiple complex I losses in fungi.</title>
        <authorList>
            <person name="Schikora-Tamarit M.A."/>
            <person name="Marcet-Houben M."/>
            <person name="Nosek J."/>
            <person name="Gabaldon T."/>
        </authorList>
    </citation>
    <scope>NUCLEOTIDE SEQUENCE</scope>
    <source>
        <strain evidence="1">CBS6075</strain>
    </source>
</reference>
<accession>A0A9P8NVN3</accession>
<evidence type="ECO:0000313" key="2">
    <source>
        <dbReference type="Proteomes" id="UP000769157"/>
    </source>
</evidence>
<dbReference type="RefSeq" id="XP_046058185.1">
    <property type="nucleotide sequence ID" value="XM_046208423.1"/>
</dbReference>
<dbReference type="GeneID" id="70239032"/>
<name>A0A9P8NVN3_9ASCO</name>
<gene>
    <name evidence="1" type="ORF">OGAPHI_007068</name>
</gene>
<proteinExistence type="predicted"/>
<dbReference type="AlphaFoldDB" id="A0A9P8NVN3"/>
<dbReference type="EMBL" id="JAEUBE010000504">
    <property type="protein sequence ID" value="KAH3660482.1"/>
    <property type="molecule type" value="Genomic_DNA"/>
</dbReference>
<comment type="caution">
    <text evidence="1">The sequence shown here is derived from an EMBL/GenBank/DDBJ whole genome shotgun (WGS) entry which is preliminary data.</text>
</comment>
<keyword evidence="2" id="KW-1185">Reference proteome</keyword>
<protein>
    <submittedName>
        <fullName evidence="1">Uncharacterized protein</fullName>
    </submittedName>
</protein>
<evidence type="ECO:0000313" key="1">
    <source>
        <dbReference type="EMBL" id="KAH3660482.1"/>
    </source>
</evidence>
<reference evidence="1" key="2">
    <citation type="submission" date="2021-01" db="EMBL/GenBank/DDBJ databases">
        <authorList>
            <person name="Schikora-Tamarit M.A."/>
        </authorList>
    </citation>
    <scope>NUCLEOTIDE SEQUENCE</scope>
    <source>
        <strain evidence="1">CBS6075</strain>
    </source>
</reference>
<sequence length="147" mass="16256">MFWWVRQGEILEHFSPRSANSLSSSDLESFKSNNSFLRFWLRDSASLKESLISLISIESWLISLLEELKLFIPPVVTPPEISEDRRSEASDALAFDVPVASVLKSSDGFTPTWSCSTFSETAGFLSSALSSMLSICISCSCVSDDLT</sequence>